<dbReference type="AlphaFoldDB" id="A0A6C0DG89"/>
<dbReference type="EMBL" id="MN739598">
    <property type="protein sequence ID" value="QHT14969.1"/>
    <property type="molecule type" value="Genomic_DNA"/>
</dbReference>
<name>A0A6C0DG89_9ZZZZ</name>
<evidence type="ECO:0000313" key="1">
    <source>
        <dbReference type="EMBL" id="QHT14969.1"/>
    </source>
</evidence>
<organism evidence="1">
    <name type="scientific">viral metagenome</name>
    <dbReference type="NCBI Taxonomy" id="1070528"/>
    <lineage>
        <taxon>unclassified sequences</taxon>
        <taxon>metagenomes</taxon>
        <taxon>organismal metagenomes</taxon>
    </lineage>
</organism>
<accession>A0A6C0DG89</accession>
<reference evidence="1" key="1">
    <citation type="journal article" date="2020" name="Nature">
        <title>Giant virus diversity and host interactions through global metagenomics.</title>
        <authorList>
            <person name="Schulz F."/>
            <person name="Roux S."/>
            <person name="Paez-Espino D."/>
            <person name="Jungbluth S."/>
            <person name="Walsh D.A."/>
            <person name="Denef V.J."/>
            <person name="McMahon K.D."/>
            <person name="Konstantinidis K.T."/>
            <person name="Eloe-Fadrosh E.A."/>
            <person name="Kyrpides N.C."/>
            <person name="Woyke T."/>
        </authorList>
    </citation>
    <scope>NUCLEOTIDE SEQUENCE</scope>
    <source>
        <strain evidence="1">GVMAG-M-3300023174-144</strain>
    </source>
</reference>
<proteinExistence type="predicted"/>
<protein>
    <submittedName>
        <fullName evidence="1">Uncharacterized protein</fullName>
    </submittedName>
</protein>
<sequence>MNLPIYVKRGVNLCIASWGSLGFYRGIRDYNYDNKIKMDSYKKDMNYYEYKKEQYKKDKIKYPTMDLYEPKQPLKPNYFYLTSFSHGMFGSFLYVFPMSMPVCFVKELYRIEIILRRVDDEKNTAFYNKIII</sequence>